<name>A0A6J8ER07_MYTCO</name>
<sequence>MDLMNIGNNEPDIDEDSFENLLRYAYTDVVQISTQNVTSMLYAAEKYMLTTVKTKCSELLRSTATSANAVVNLSTANQFHLEDLLKESLQYFEDNTGTCLLSSYAVELNNDCVQLILMSEYLSCSETEVCSFFLKWIETQCHIHDKEANAKNMRGIAEGLMRFIIFPLVEKKYFSNKVSHSMLLTKDEIISLSVYRYHHGEKCVLFSDKPRHPRIPNKNGQTHNLYRHTACRYTFLNTSLNALKFHLNRSIWLKGCIIFGPTNTNCSYEEQNMFTFELNDDLENVICWEVLNIRSGTSFHTTVALTIDKPILLNAEKQYTIIVHDIKLQTYYGINCKSVCIQDSVTITFENSPKSITFTNVNKDR</sequence>
<protein>
    <recommendedName>
        <fullName evidence="8">BTB domain-containing protein</fullName>
    </recommendedName>
</protein>
<dbReference type="GO" id="GO:0022008">
    <property type="term" value="P:neurogenesis"/>
    <property type="evidence" value="ECO:0007669"/>
    <property type="project" value="TreeGrafter"/>
</dbReference>
<evidence type="ECO:0000256" key="1">
    <source>
        <dbReference type="ARBA" id="ARBA00004496"/>
    </source>
</evidence>
<evidence type="ECO:0000259" key="4">
    <source>
        <dbReference type="Pfam" id="PF07707"/>
    </source>
</evidence>
<dbReference type="InterPro" id="IPR038648">
    <property type="entry name" value="PHR_sf"/>
</dbReference>
<feature type="domain" description="PHR" evidence="5">
    <location>
        <begin position="226"/>
        <end position="362"/>
    </location>
</feature>
<dbReference type="GO" id="GO:0005829">
    <property type="term" value="C:cytosol"/>
    <property type="evidence" value="ECO:0007669"/>
    <property type="project" value="TreeGrafter"/>
</dbReference>
<evidence type="ECO:0000256" key="2">
    <source>
        <dbReference type="ARBA" id="ARBA00022490"/>
    </source>
</evidence>
<keyword evidence="2" id="KW-0963">Cytoplasm</keyword>
<evidence type="ECO:0008006" key="8">
    <source>
        <dbReference type="Google" id="ProtNLM"/>
    </source>
</evidence>
<gene>
    <name evidence="6" type="ORF">MCOR_55054</name>
</gene>
<evidence type="ECO:0000259" key="3">
    <source>
        <dbReference type="Pfam" id="PF00651"/>
    </source>
</evidence>
<dbReference type="Proteomes" id="UP000507470">
    <property type="component" value="Unassembled WGS sequence"/>
</dbReference>
<dbReference type="Pfam" id="PF08005">
    <property type="entry name" value="PHR"/>
    <property type="match status" value="1"/>
</dbReference>
<dbReference type="Pfam" id="PF00651">
    <property type="entry name" value="BTB"/>
    <property type="match status" value="1"/>
</dbReference>
<dbReference type="Pfam" id="PF07707">
    <property type="entry name" value="BACK"/>
    <property type="match status" value="1"/>
</dbReference>
<accession>A0A6J8ER07</accession>
<dbReference type="PANTHER" id="PTHR45774:SF3">
    <property type="entry name" value="BTB (POZ) DOMAIN-CONTAINING 2B-RELATED"/>
    <property type="match status" value="1"/>
</dbReference>
<dbReference type="EMBL" id="CACVKT020009705">
    <property type="protein sequence ID" value="CAC5423044.1"/>
    <property type="molecule type" value="Genomic_DNA"/>
</dbReference>
<dbReference type="PANTHER" id="PTHR45774">
    <property type="entry name" value="BTB/POZ DOMAIN-CONTAINING"/>
    <property type="match status" value="1"/>
</dbReference>
<dbReference type="SUPFAM" id="SSF54695">
    <property type="entry name" value="POZ domain"/>
    <property type="match status" value="1"/>
</dbReference>
<evidence type="ECO:0000313" key="7">
    <source>
        <dbReference type="Proteomes" id="UP000507470"/>
    </source>
</evidence>
<dbReference type="AlphaFoldDB" id="A0A6J8ER07"/>
<reference evidence="6 7" key="1">
    <citation type="submission" date="2020-06" db="EMBL/GenBank/DDBJ databases">
        <authorList>
            <person name="Li R."/>
            <person name="Bekaert M."/>
        </authorList>
    </citation>
    <scope>NUCLEOTIDE SEQUENCE [LARGE SCALE GENOMIC DNA]</scope>
    <source>
        <strain evidence="7">wild</strain>
    </source>
</reference>
<feature type="domain" description="BTB" evidence="3">
    <location>
        <begin position="11"/>
        <end position="62"/>
    </location>
</feature>
<comment type="subcellular location">
    <subcellularLocation>
        <location evidence="1">Cytoplasm</location>
    </subcellularLocation>
</comment>
<dbReference type="OrthoDB" id="6132005at2759"/>
<dbReference type="Gene3D" id="2.60.120.820">
    <property type="entry name" value="PHR domain"/>
    <property type="match status" value="1"/>
</dbReference>
<evidence type="ECO:0000259" key="5">
    <source>
        <dbReference type="Pfam" id="PF08005"/>
    </source>
</evidence>
<dbReference type="InterPro" id="IPR000210">
    <property type="entry name" value="BTB/POZ_dom"/>
</dbReference>
<dbReference type="Gene3D" id="1.25.40.420">
    <property type="match status" value="1"/>
</dbReference>
<dbReference type="InterPro" id="IPR011333">
    <property type="entry name" value="SKP1/BTB/POZ_sf"/>
</dbReference>
<keyword evidence="7" id="KW-1185">Reference proteome</keyword>
<organism evidence="6 7">
    <name type="scientific">Mytilus coruscus</name>
    <name type="common">Sea mussel</name>
    <dbReference type="NCBI Taxonomy" id="42192"/>
    <lineage>
        <taxon>Eukaryota</taxon>
        <taxon>Metazoa</taxon>
        <taxon>Spiralia</taxon>
        <taxon>Lophotrochozoa</taxon>
        <taxon>Mollusca</taxon>
        <taxon>Bivalvia</taxon>
        <taxon>Autobranchia</taxon>
        <taxon>Pteriomorphia</taxon>
        <taxon>Mytilida</taxon>
        <taxon>Mytiloidea</taxon>
        <taxon>Mytilidae</taxon>
        <taxon>Mytilinae</taxon>
        <taxon>Mytilus</taxon>
    </lineage>
</organism>
<proteinExistence type="predicted"/>
<evidence type="ECO:0000313" key="6">
    <source>
        <dbReference type="EMBL" id="CAC5423044.1"/>
    </source>
</evidence>
<dbReference type="Gene3D" id="3.30.710.10">
    <property type="entry name" value="Potassium Channel Kv1.1, Chain A"/>
    <property type="match status" value="1"/>
</dbReference>
<dbReference type="InterPro" id="IPR011705">
    <property type="entry name" value="BACK"/>
</dbReference>
<feature type="domain" description="BACK" evidence="4">
    <location>
        <begin position="74"/>
        <end position="178"/>
    </location>
</feature>
<dbReference type="InterPro" id="IPR012983">
    <property type="entry name" value="PHR"/>
</dbReference>